<feature type="signal peptide" evidence="2">
    <location>
        <begin position="1"/>
        <end position="22"/>
    </location>
</feature>
<dbReference type="GO" id="GO:0005975">
    <property type="term" value="P:carbohydrate metabolic process"/>
    <property type="evidence" value="ECO:0007669"/>
    <property type="project" value="InterPro"/>
</dbReference>
<proteinExistence type="inferred from homology"/>
<sequence length="651" mass="72131">MKKIFYGLLPACLLVLSMTGCDDNETIISIGETRNLIAEISTQSAAIGDKITYSVKIDQQDNRLSLEEDIDVALTFAGKDKNQKDVSAADVFKDFGGHIALKKGEKQGFAEFTVKEDLRNYPVSGTITAYVRGYKVNAAERPIVVSDKHYTIMSLKNNSDNTVKEYGSFILVATVGAPAKEDVSVRIDAGEDAGKFENLPAELVVRAGYKTAESALVRVKGQTGPNDFTSVSMSFSTGSEEHPVYGDKMEIKVTDIDAGLVPGTELTNEQWVYTDPDQIFVSAANKKAVEKWDEVRVASALEIKEGDPHPNESLAAQGWTFLNSFEFHPIDALTEKGAGVNVYGNRPPRYMAAQNVANTQKVQAVVNEKYSTMTQDGYLRMWCAYDPGLDCTGGVTGKKDYGVSAIYASKFDGNPSGADGWEANNVRILPGTRVEVRIRVRGKKHSFNSAVWFQGNIRGVQWSTYGEVDLLENPSNKNGVMNGAWQTFHWNDKSTTSGDKYKPTSGQMVINDMDVFDIYWMEWRDNGEIALGVNGKENVRVKTDGTYTGSLNGGDTWNSSTHWPFTDQYNPEGLHLLLTFAGCNEWSLGQSVAEQAAKDGSWANDFKHISYQESKTSEDTPRMEIDWIRFYKKPNYSYYGNGTPSRNKPMY</sequence>
<dbReference type="Pfam" id="PF16397">
    <property type="entry name" value="DUF5006"/>
    <property type="match status" value="1"/>
</dbReference>
<dbReference type="GO" id="GO:0004553">
    <property type="term" value="F:hydrolase activity, hydrolyzing O-glycosyl compounds"/>
    <property type="evidence" value="ECO:0007669"/>
    <property type="project" value="InterPro"/>
</dbReference>
<dbReference type="Pfam" id="PF16406">
    <property type="entry name" value="DUF5014"/>
    <property type="match status" value="1"/>
</dbReference>
<dbReference type="InterPro" id="IPR032182">
    <property type="entry name" value="DUF5014"/>
</dbReference>
<dbReference type="AlphaFoldDB" id="A0A6H0KKW1"/>
<reference evidence="4 5" key="1">
    <citation type="submission" date="2020-03" db="EMBL/GenBank/DDBJ databases">
        <title>Genomic analysis of Bacteroides faecium CBA7301.</title>
        <authorList>
            <person name="Kim J."/>
            <person name="Roh S.W."/>
        </authorList>
    </citation>
    <scope>NUCLEOTIDE SEQUENCE [LARGE SCALE GENOMIC DNA]</scope>
    <source>
        <strain evidence="4 5">CBA7301</strain>
    </source>
</reference>
<dbReference type="KEGG" id="bfc:BacF7301_07950"/>
<keyword evidence="2" id="KW-0732">Signal</keyword>
<keyword evidence="5" id="KW-1185">Reference proteome</keyword>
<evidence type="ECO:0000259" key="3">
    <source>
        <dbReference type="PROSITE" id="PS51762"/>
    </source>
</evidence>
<gene>
    <name evidence="4" type="ORF">BacF7301_07950</name>
</gene>
<evidence type="ECO:0000256" key="1">
    <source>
        <dbReference type="ARBA" id="ARBA00006865"/>
    </source>
</evidence>
<dbReference type="Proteomes" id="UP000501780">
    <property type="component" value="Chromosome"/>
</dbReference>
<dbReference type="PROSITE" id="PS51762">
    <property type="entry name" value="GH16_2"/>
    <property type="match status" value="1"/>
</dbReference>
<dbReference type="RefSeq" id="WP_167961784.1">
    <property type="nucleotide sequence ID" value="NZ_CP050831.1"/>
</dbReference>
<name>A0A6H0KKW1_9BACE</name>
<dbReference type="EMBL" id="CP050831">
    <property type="protein sequence ID" value="QIU94084.1"/>
    <property type="molecule type" value="Genomic_DNA"/>
</dbReference>
<dbReference type="InterPro" id="IPR032170">
    <property type="entry name" value="DUF5006"/>
</dbReference>
<feature type="domain" description="GH16" evidence="3">
    <location>
        <begin position="341"/>
        <end position="636"/>
    </location>
</feature>
<evidence type="ECO:0000256" key="2">
    <source>
        <dbReference type="SAM" id="SignalP"/>
    </source>
</evidence>
<protein>
    <submittedName>
        <fullName evidence="4">DUF5006 domain-containing protein</fullName>
    </submittedName>
</protein>
<comment type="similarity">
    <text evidence="1">Belongs to the glycosyl hydrolase 16 family.</text>
</comment>
<dbReference type="PROSITE" id="PS51257">
    <property type="entry name" value="PROKAR_LIPOPROTEIN"/>
    <property type="match status" value="1"/>
</dbReference>
<feature type="chain" id="PRO_5026033456" evidence="2">
    <location>
        <begin position="23"/>
        <end position="651"/>
    </location>
</feature>
<evidence type="ECO:0000313" key="4">
    <source>
        <dbReference type="EMBL" id="QIU94084.1"/>
    </source>
</evidence>
<dbReference type="InterPro" id="IPR013320">
    <property type="entry name" value="ConA-like_dom_sf"/>
</dbReference>
<dbReference type="Gene3D" id="2.60.120.200">
    <property type="match status" value="1"/>
</dbReference>
<organism evidence="4 5">
    <name type="scientific">Bacteroides faecium</name>
    <dbReference type="NCBI Taxonomy" id="2715212"/>
    <lineage>
        <taxon>Bacteria</taxon>
        <taxon>Pseudomonadati</taxon>
        <taxon>Bacteroidota</taxon>
        <taxon>Bacteroidia</taxon>
        <taxon>Bacteroidales</taxon>
        <taxon>Bacteroidaceae</taxon>
        <taxon>Bacteroides</taxon>
    </lineage>
</organism>
<evidence type="ECO:0000313" key="5">
    <source>
        <dbReference type="Proteomes" id="UP000501780"/>
    </source>
</evidence>
<accession>A0A6H0KKW1</accession>
<dbReference type="SUPFAM" id="SSF49899">
    <property type="entry name" value="Concanavalin A-like lectins/glucanases"/>
    <property type="match status" value="1"/>
</dbReference>
<dbReference type="InterPro" id="IPR000757">
    <property type="entry name" value="Beta-glucanase-like"/>
</dbReference>